<name>A0A9D3XR57_9SAUR</name>
<reference evidence="1" key="1">
    <citation type="submission" date="2021-09" db="EMBL/GenBank/DDBJ databases">
        <title>The genome of Mauremys mutica provides insights into the evolution of semi-aquatic lifestyle.</title>
        <authorList>
            <person name="Gong S."/>
            <person name="Gao Y."/>
        </authorList>
    </citation>
    <scope>NUCLEOTIDE SEQUENCE</scope>
    <source>
        <strain evidence="1">MM-2020</strain>
        <tissue evidence="1">Muscle</tissue>
    </source>
</reference>
<evidence type="ECO:0000313" key="1">
    <source>
        <dbReference type="EMBL" id="KAH1184578.1"/>
    </source>
</evidence>
<dbReference type="EMBL" id="JAHDVG010000464">
    <property type="protein sequence ID" value="KAH1184578.1"/>
    <property type="molecule type" value="Genomic_DNA"/>
</dbReference>
<dbReference type="AlphaFoldDB" id="A0A9D3XR57"/>
<dbReference type="Proteomes" id="UP000827986">
    <property type="component" value="Unassembled WGS sequence"/>
</dbReference>
<protein>
    <submittedName>
        <fullName evidence="1">Uncharacterized protein</fullName>
    </submittedName>
</protein>
<keyword evidence="2" id="KW-1185">Reference proteome</keyword>
<comment type="caution">
    <text evidence="1">The sequence shown here is derived from an EMBL/GenBank/DDBJ whole genome shotgun (WGS) entry which is preliminary data.</text>
</comment>
<evidence type="ECO:0000313" key="2">
    <source>
        <dbReference type="Proteomes" id="UP000827986"/>
    </source>
</evidence>
<gene>
    <name evidence="1" type="ORF">KIL84_012519</name>
</gene>
<organism evidence="1 2">
    <name type="scientific">Mauremys mutica</name>
    <name type="common">yellowpond turtle</name>
    <dbReference type="NCBI Taxonomy" id="74926"/>
    <lineage>
        <taxon>Eukaryota</taxon>
        <taxon>Metazoa</taxon>
        <taxon>Chordata</taxon>
        <taxon>Craniata</taxon>
        <taxon>Vertebrata</taxon>
        <taxon>Euteleostomi</taxon>
        <taxon>Archelosauria</taxon>
        <taxon>Testudinata</taxon>
        <taxon>Testudines</taxon>
        <taxon>Cryptodira</taxon>
        <taxon>Durocryptodira</taxon>
        <taxon>Testudinoidea</taxon>
        <taxon>Geoemydidae</taxon>
        <taxon>Geoemydinae</taxon>
        <taxon>Mauremys</taxon>
    </lineage>
</organism>
<proteinExistence type="predicted"/>
<accession>A0A9D3XR57</accession>
<sequence>MPAQTNCKEAGFECNTARATRAQLLPPTHTHIHTSPRRPILACDPLRSLNNAATWGCFSPFPAATGLNAGGARRGVGERRLAAHLRLLLLLQELRGADISALRCDRGSAPRLRIQRLGPGEGGRCDLLTCGCSRGSAPAEMARPGQGS</sequence>